<reference evidence="3" key="2">
    <citation type="submission" date="2014-09" db="EMBL/GenBank/DDBJ databases">
        <authorList>
            <person name="Bishop-Lilly K.A."/>
            <person name="Broomall S.M."/>
            <person name="Chain P.S."/>
            <person name="Chertkov O."/>
            <person name="Coyne S.R."/>
            <person name="Daligault H.E."/>
            <person name="Davenport K.W."/>
            <person name="Erkkila T."/>
            <person name="Frey K.G."/>
            <person name="Gibbons H.S."/>
            <person name="Gu W."/>
            <person name="Jaissle J."/>
            <person name="Johnson S.L."/>
            <person name="Koroleva G.I."/>
            <person name="Ladner J.T."/>
            <person name="Lo C.-C."/>
            <person name="Minogue T.D."/>
            <person name="Munk C."/>
            <person name="Palacios G.F."/>
            <person name="Redden C.L."/>
            <person name="Rosenzweig C.N."/>
            <person name="Scholz M.B."/>
            <person name="Teshima H."/>
            <person name="Xu Y."/>
        </authorList>
    </citation>
    <scope>NUCLEOTIDE SEQUENCE</scope>
    <source>
        <strain evidence="3">Mb9</strain>
    </source>
</reference>
<dbReference type="Pfam" id="PF12724">
    <property type="entry name" value="Flavodoxin_5"/>
    <property type="match status" value="1"/>
</dbReference>
<dbReference type="AlphaFoldDB" id="A0A089ZFV7"/>
<dbReference type="Proteomes" id="UP000029661">
    <property type="component" value="Chromosome"/>
</dbReference>
<evidence type="ECO:0000313" key="2">
    <source>
        <dbReference type="EMBL" id="AIS33012.1"/>
    </source>
</evidence>
<evidence type="ECO:0000313" key="4">
    <source>
        <dbReference type="Proteomes" id="UP000029661"/>
    </source>
</evidence>
<dbReference type="PATRIC" id="fig|2162.10.peg.2318"/>
<dbReference type="InterPro" id="IPR029039">
    <property type="entry name" value="Flavoprotein-like_sf"/>
</dbReference>
<evidence type="ECO:0000259" key="1">
    <source>
        <dbReference type="PROSITE" id="PS50902"/>
    </source>
</evidence>
<sequence>MKIGIVVYSQTGHTYSVAEKLQEKLQANGHSVDIERVTTVGDVNPGSKNVTFQNQPDVQGYDALVFGSPVHAFNLAPAMRAYLEQIPSLQGKNVACYVTKGLPFHRTGGNQAISQMKKICQSKGATIVGTDILVWRGSTGKKIDELTGKFSVIF</sequence>
<proteinExistence type="predicted"/>
<dbReference type="STRING" id="2162.BRM9_2212"/>
<organism evidence="2 4">
    <name type="scientific">Methanobacterium formicicum</name>
    <dbReference type="NCBI Taxonomy" id="2162"/>
    <lineage>
        <taxon>Archaea</taxon>
        <taxon>Methanobacteriati</taxon>
        <taxon>Methanobacteriota</taxon>
        <taxon>Methanomada group</taxon>
        <taxon>Methanobacteria</taxon>
        <taxon>Methanobacteriales</taxon>
        <taxon>Methanobacteriaceae</taxon>
        <taxon>Methanobacterium</taxon>
    </lineage>
</organism>
<dbReference type="GeneID" id="26740478"/>
<dbReference type="InterPro" id="IPR026816">
    <property type="entry name" value="Flavodoxin_dom"/>
</dbReference>
<reference evidence="2" key="1">
    <citation type="submission" date="2013-12" db="EMBL/GenBank/DDBJ databases">
        <title>The complete genome sequence of Methanobacterium sp. BRM9.</title>
        <authorList>
            <consortium name="Pastoral Greenhouse Gas Research Consortium"/>
            <person name="Kelly W.J."/>
            <person name="Leahy S.C."/>
            <person name="Perry R."/>
            <person name="Li D."/>
            <person name="Altermann E."/>
            <person name="Lambie S.C."/>
            <person name="Attwood G.T."/>
        </authorList>
    </citation>
    <scope>NUCLEOTIDE SEQUENCE [LARGE SCALE GENOMIC DNA]</scope>
    <source>
        <strain evidence="2">BRM9</strain>
    </source>
</reference>
<dbReference type="KEGG" id="mfc:BRM9_2212"/>
<dbReference type="SUPFAM" id="SSF52218">
    <property type="entry name" value="Flavoproteins"/>
    <property type="match status" value="1"/>
</dbReference>
<keyword evidence="5" id="KW-1185">Reference proteome</keyword>
<dbReference type="EMBL" id="LN734822">
    <property type="protein sequence ID" value="CEL25860.1"/>
    <property type="molecule type" value="Genomic_DNA"/>
</dbReference>
<dbReference type="OrthoDB" id="73155at2157"/>
<feature type="domain" description="Flavodoxin-like" evidence="1">
    <location>
        <begin position="3"/>
        <end position="154"/>
    </location>
</feature>
<dbReference type="Gene3D" id="3.40.50.360">
    <property type="match status" value="1"/>
</dbReference>
<gene>
    <name evidence="2" type="ORF">BRM9_2212</name>
    <name evidence="3" type="ORF">MB9_2246</name>
</gene>
<dbReference type="GO" id="GO:0010181">
    <property type="term" value="F:FMN binding"/>
    <property type="evidence" value="ECO:0007669"/>
    <property type="project" value="InterPro"/>
</dbReference>
<dbReference type="Proteomes" id="UP000062768">
    <property type="component" value="Chromosome I"/>
</dbReference>
<name>A0A089ZFV7_METFO</name>
<evidence type="ECO:0000313" key="5">
    <source>
        <dbReference type="Proteomes" id="UP000062768"/>
    </source>
</evidence>
<dbReference type="RefSeq" id="WP_048085765.1">
    <property type="nucleotide sequence ID" value="NZ_CP006933.1"/>
</dbReference>
<dbReference type="InterPro" id="IPR008254">
    <property type="entry name" value="Flavodoxin/NO_synth"/>
</dbReference>
<accession>A0A089ZFV7</accession>
<protein>
    <submittedName>
        <fullName evidence="2 3">Flavodoxin</fullName>
    </submittedName>
</protein>
<evidence type="ECO:0000313" key="3">
    <source>
        <dbReference type="EMBL" id="CEL25860.1"/>
    </source>
</evidence>
<dbReference type="EMBL" id="CP006933">
    <property type="protein sequence ID" value="AIS33012.1"/>
    <property type="molecule type" value="Genomic_DNA"/>
</dbReference>
<dbReference type="PROSITE" id="PS50902">
    <property type="entry name" value="FLAVODOXIN_LIKE"/>
    <property type="match status" value="1"/>
</dbReference>